<dbReference type="Proteomes" id="UP000238479">
    <property type="component" value="Chromosome 5"/>
</dbReference>
<keyword evidence="3" id="KW-1185">Reference proteome</keyword>
<sequence>MPTQISYSRGAREVKVEEVILKLRSDLSQKSSNSLQISRPREINIQGGVLTVEDWQEKFRYVKSGYGHGHGENPTQQIDKDPDENPTPQINKDPEINIEAGGSGKSTDNPPARSWEDESYDDMLLHIYGVPFADDEFDGPLARCELCGQTVSHYAASCPYLVHLPHHITLPRGYDRACKCCGRKDGHPGQKWEGFAIRKYCFNCCQGADHWDGDPECPNKKQRVS</sequence>
<dbReference type="AlphaFoldDB" id="A0A2P6QG55"/>
<evidence type="ECO:0000256" key="1">
    <source>
        <dbReference type="SAM" id="MobiDB-lite"/>
    </source>
</evidence>
<protein>
    <submittedName>
        <fullName evidence="2">Putative transcription factor interactor and regulator CCHC(Zn) family</fullName>
    </submittedName>
</protein>
<proteinExistence type="predicted"/>
<feature type="region of interest" description="Disordered" evidence="1">
    <location>
        <begin position="65"/>
        <end position="116"/>
    </location>
</feature>
<organism evidence="2 3">
    <name type="scientific">Rosa chinensis</name>
    <name type="common">China rose</name>
    <dbReference type="NCBI Taxonomy" id="74649"/>
    <lineage>
        <taxon>Eukaryota</taxon>
        <taxon>Viridiplantae</taxon>
        <taxon>Streptophyta</taxon>
        <taxon>Embryophyta</taxon>
        <taxon>Tracheophyta</taxon>
        <taxon>Spermatophyta</taxon>
        <taxon>Magnoliopsida</taxon>
        <taxon>eudicotyledons</taxon>
        <taxon>Gunneridae</taxon>
        <taxon>Pentapetalae</taxon>
        <taxon>rosids</taxon>
        <taxon>fabids</taxon>
        <taxon>Rosales</taxon>
        <taxon>Rosaceae</taxon>
        <taxon>Rosoideae</taxon>
        <taxon>Rosoideae incertae sedis</taxon>
        <taxon>Rosa</taxon>
    </lineage>
</organism>
<comment type="caution">
    <text evidence="2">The sequence shown here is derived from an EMBL/GenBank/DDBJ whole genome shotgun (WGS) entry which is preliminary data.</text>
</comment>
<name>A0A2P6QG55_ROSCH</name>
<accession>A0A2P6QG55</accession>
<evidence type="ECO:0000313" key="3">
    <source>
        <dbReference type="Proteomes" id="UP000238479"/>
    </source>
</evidence>
<gene>
    <name evidence="2" type="ORF">RchiOBHm_Chr5g0054291</name>
</gene>
<evidence type="ECO:0000313" key="2">
    <source>
        <dbReference type="EMBL" id="PRQ33147.1"/>
    </source>
</evidence>
<dbReference type="Gramene" id="PRQ33147">
    <property type="protein sequence ID" value="PRQ33147"/>
    <property type="gene ID" value="RchiOBHm_Chr5g0054291"/>
</dbReference>
<reference evidence="2 3" key="1">
    <citation type="journal article" date="2018" name="Nat. Genet.">
        <title>The Rosa genome provides new insights in the design of modern roses.</title>
        <authorList>
            <person name="Bendahmane M."/>
        </authorList>
    </citation>
    <scope>NUCLEOTIDE SEQUENCE [LARGE SCALE GENOMIC DNA]</scope>
    <source>
        <strain evidence="3">cv. Old Blush</strain>
    </source>
</reference>
<dbReference type="EMBL" id="PDCK01000043">
    <property type="protein sequence ID" value="PRQ33147.1"/>
    <property type="molecule type" value="Genomic_DNA"/>
</dbReference>